<evidence type="ECO:0000313" key="4">
    <source>
        <dbReference type="EMBL" id="ERN10264.1"/>
    </source>
</evidence>
<feature type="region of interest" description="Disordered" evidence="2">
    <location>
        <begin position="132"/>
        <end position="166"/>
    </location>
</feature>
<evidence type="ECO:0000256" key="1">
    <source>
        <dbReference type="PROSITE-ProRule" id="PRU00047"/>
    </source>
</evidence>
<feature type="compositionally biased region" description="Basic and acidic residues" evidence="2">
    <location>
        <begin position="52"/>
        <end position="82"/>
    </location>
</feature>
<dbReference type="HOGENOM" id="CLU_1246860_0_0_1"/>
<evidence type="ECO:0000259" key="3">
    <source>
        <dbReference type="PROSITE" id="PS50158"/>
    </source>
</evidence>
<dbReference type="GO" id="GO:0008270">
    <property type="term" value="F:zinc ion binding"/>
    <property type="evidence" value="ECO:0007669"/>
    <property type="project" value="UniProtKB-KW"/>
</dbReference>
<dbReference type="InterPro" id="IPR001878">
    <property type="entry name" value="Znf_CCHC"/>
</dbReference>
<dbReference type="eggNOG" id="KOG0017">
    <property type="taxonomic scope" value="Eukaryota"/>
</dbReference>
<dbReference type="Proteomes" id="UP000017836">
    <property type="component" value="Unassembled WGS sequence"/>
</dbReference>
<dbReference type="PROSITE" id="PS50158">
    <property type="entry name" value="ZF_CCHC"/>
    <property type="match status" value="1"/>
</dbReference>
<feature type="compositionally biased region" description="Basic residues" evidence="2">
    <location>
        <begin position="83"/>
        <end position="101"/>
    </location>
</feature>
<keyword evidence="1" id="KW-0479">Metal-binding</keyword>
<dbReference type="AlphaFoldDB" id="U5CYC3"/>
<protein>
    <recommendedName>
        <fullName evidence="3">CCHC-type domain-containing protein</fullName>
    </recommendedName>
</protein>
<dbReference type="InterPro" id="IPR036875">
    <property type="entry name" value="Znf_CCHC_sf"/>
</dbReference>
<dbReference type="EMBL" id="KI392887">
    <property type="protein sequence ID" value="ERN10264.1"/>
    <property type="molecule type" value="Genomic_DNA"/>
</dbReference>
<feature type="region of interest" description="Disordered" evidence="2">
    <location>
        <begin position="52"/>
        <end position="101"/>
    </location>
</feature>
<evidence type="ECO:0000313" key="5">
    <source>
        <dbReference type="Proteomes" id="UP000017836"/>
    </source>
</evidence>
<sequence length="222" mass="25669">LANLKHTVDEESQAVILLRSLPPAYQELKVVIKYGRDTLTLDDVLGALKSKEQEMSKEKDNVKDEAYLARGRDNNRGRDHYRKDHFKGQHRSQSRSKSRGKYHKDRKCYFCGKVGHIKRFCIEFKNKLKEDREKKHDSASNVEESDRCSSDAKEGKDSDIAGTNRDDLAELEINNDKIGVSIDLPHTPDARTSSEVEHRVQTQLRLVQIQLRWKPVKMINQI</sequence>
<dbReference type="Pfam" id="PF14223">
    <property type="entry name" value="Retrotran_gag_2"/>
    <property type="match status" value="1"/>
</dbReference>
<proteinExistence type="predicted"/>
<dbReference type="OMA" id="HIKRFCI"/>
<dbReference type="GO" id="GO:0003676">
    <property type="term" value="F:nucleic acid binding"/>
    <property type="evidence" value="ECO:0007669"/>
    <property type="project" value="InterPro"/>
</dbReference>
<keyword evidence="1" id="KW-0863">Zinc-finger</keyword>
<accession>U5CYC3</accession>
<dbReference type="SMART" id="SM00343">
    <property type="entry name" value="ZnF_C2HC"/>
    <property type="match status" value="1"/>
</dbReference>
<feature type="domain" description="CCHC-type" evidence="3">
    <location>
        <begin position="106"/>
        <end position="121"/>
    </location>
</feature>
<keyword evidence="1" id="KW-0862">Zinc</keyword>
<name>U5CYC3_AMBTC</name>
<keyword evidence="5" id="KW-1185">Reference proteome</keyword>
<dbReference type="SUPFAM" id="SSF57756">
    <property type="entry name" value="Retrovirus zinc finger-like domains"/>
    <property type="match status" value="1"/>
</dbReference>
<feature type="non-terminal residue" evidence="4">
    <location>
        <position position="1"/>
    </location>
</feature>
<organism evidence="4 5">
    <name type="scientific">Amborella trichopoda</name>
    <dbReference type="NCBI Taxonomy" id="13333"/>
    <lineage>
        <taxon>Eukaryota</taxon>
        <taxon>Viridiplantae</taxon>
        <taxon>Streptophyta</taxon>
        <taxon>Embryophyta</taxon>
        <taxon>Tracheophyta</taxon>
        <taxon>Spermatophyta</taxon>
        <taxon>Magnoliopsida</taxon>
        <taxon>Amborellales</taxon>
        <taxon>Amborellaceae</taxon>
        <taxon>Amborella</taxon>
    </lineage>
</organism>
<reference evidence="5" key="1">
    <citation type="journal article" date="2013" name="Science">
        <title>The Amborella genome and the evolution of flowering plants.</title>
        <authorList>
            <consortium name="Amborella Genome Project"/>
        </authorList>
    </citation>
    <scope>NUCLEOTIDE SEQUENCE [LARGE SCALE GENOMIC DNA]</scope>
</reference>
<gene>
    <name evidence="4" type="ORF">AMTR_s02463p00000880</name>
</gene>
<evidence type="ECO:0000256" key="2">
    <source>
        <dbReference type="SAM" id="MobiDB-lite"/>
    </source>
</evidence>